<proteinExistence type="predicted"/>
<evidence type="ECO:0000256" key="1">
    <source>
        <dbReference type="ARBA" id="ARBA00022729"/>
    </source>
</evidence>
<accession>Q0YSE7</accession>
<reference evidence="3 4" key="2">
    <citation type="submission" date="2006-07" db="EMBL/GenBank/DDBJ databases">
        <title>Sequencing of the draft genome and assembly of Chlorobium ferroxidans DSM 13031.</title>
        <authorList>
            <consortium name="US DOE Joint Genome Institute (JGI-PGF)"/>
            <person name="Copeland A."/>
            <person name="Lucas S."/>
            <person name="Lapidus A."/>
            <person name="Barry K."/>
            <person name="Glavina del Rio T."/>
            <person name="Dalin E."/>
            <person name="Tice H."/>
            <person name="Bruce D."/>
            <person name="Pitluck S."/>
            <person name="Richardson P."/>
        </authorList>
    </citation>
    <scope>NUCLEOTIDE SEQUENCE [LARGE SCALE GENOMIC DNA]</scope>
    <source>
        <strain evidence="3 4">DSM 13031</strain>
    </source>
</reference>
<evidence type="ECO:0000313" key="3">
    <source>
        <dbReference type="EMBL" id="EAT59252.1"/>
    </source>
</evidence>
<protein>
    <submittedName>
        <fullName evidence="3">Outer surface protein, putative</fullName>
    </submittedName>
</protein>
<feature type="domain" description="Outer membrane protein beta-barrel" evidence="2">
    <location>
        <begin position="2"/>
        <end position="210"/>
    </location>
</feature>
<dbReference type="Proteomes" id="UP000004162">
    <property type="component" value="Unassembled WGS sequence"/>
</dbReference>
<gene>
    <name evidence="3" type="ORF">CferDRAFT_1259</name>
</gene>
<dbReference type="SUPFAM" id="SSF56925">
    <property type="entry name" value="OMPA-like"/>
    <property type="match status" value="1"/>
</dbReference>
<reference evidence="3 4" key="1">
    <citation type="submission" date="2006-07" db="EMBL/GenBank/DDBJ databases">
        <title>Annotation of the draft genome assembly of Chlorobium ferroxidans DSM 13031.</title>
        <authorList>
            <consortium name="US DOE Joint Genome Institute (JGI-ORNL)"/>
            <person name="Larimer F."/>
            <person name="Land M."/>
            <person name="Hauser L."/>
        </authorList>
    </citation>
    <scope>NUCLEOTIDE SEQUENCE [LARGE SCALE GENOMIC DNA]</scope>
    <source>
        <strain evidence="3 4">DSM 13031</strain>
    </source>
</reference>
<name>Q0YSE7_9CHLB</name>
<keyword evidence="1" id="KW-0732">Signal</keyword>
<evidence type="ECO:0000259" key="2">
    <source>
        <dbReference type="Pfam" id="PF13505"/>
    </source>
</evidence>
<dbReference type="InterPro" id="IPR027385">
    <property type="entry name" value="Beta-barrel_OMP"/>
</dbReference>
<dbReference type="Pfam" id="PF13505">
    <property type="entry name" value="OMP_b-brl"/>
    <property type="match status" value="1"/>
</dbReference>
<comment type="caution">
    <text evidence="3">The sequence shown here is derived from an EMBL/GenBank/DDBJ whole genome shotgun (WGS) entry which is preliminary data.</text>
</comment>
<dbReference type="EMBL" id="AASE01000006">
    <property type="protein sequence ID" value="EAT59252.1"/>
    <property type="molecule type" value="Genomic_DNA"/>
</dbReference>
<keyword evidence="4" id="KW-1185">Reference proteome</keyword>
<dbReference type="AlphaFoldDB" id="Q0YSE7"/>
<sequence length="210" mass="22189">MFSATPSASAVTPYVRASGGVGLMNNVEYRFTAQDKVETDKMHAGAAVEGAFGIKTGRFRVEAAAGYQSNQVDQFTLKGTGYGVNNGLTSTPESGDEKWTYSIQSYMVNGFADFNTESKISPFVMAGVGIANIQNKEQYPADATGVTVTGTSNGVFAWQAGAGVGVNASDKVTIDLEYRYFAASNAEGFAADRVVDISTSNLLLGVRYGF</sequence>
<dbReference type="InterPro" id="IPR011250">
    <property type="entry name" value="OMP/PagP_B-barrel"/>
</dbReference>
<evidence type="ECO:0000313" key="4">
    <source>
        <dbReference type="Proteomes" id="UP000004162"/>
    </source>
</evidence>
<dbReference type="Gene3D" id="2.40.160.20">
    <property type="match status" value="1"/>
</dbReference>
<organism evidence="3 4">
    <name type="scientific">Chlorobium ferrooxidans DSM 13031</name>
    <dbReference type="NCBI Taxonomy" id="377431"/>
    <lineage>
        <taxon>Bacteria</taxon>
        <taxon>Pseudomonadati</taxon>
        <taxon>Chlorobiota</taxon>
        <taxon>Chlorobiia</taxon>
        <taxon>Chlorobiales</taxon>
        <taxon>Chlorobiaceae</taxon>
        <taxon>Chlorobium/Pelodictyon group</taxon>
        <taxon>Chlorobium</taxon>
    </lineage>
</organism>